<dbReference type="InterPro" id="IPR057326">
    <property type="entry name" value="KR_dom"/>
</dbReference>
<reference evidence="6 7" key="1">
    <citation type="submission" date="2024-07" db="EMBL/GenBank/DDBJ databases">
        <title>Section-level genome sequencing and comparative genomics of Aspergillus sections Usti and Cavernicolus.</title>
        <authorList>
            <consortium name="Lawrence Berkeley National Laboratory"/>
            <person name="Nybo J.L."/>
            <person name="Vesth T.C."/>
            <person name="Theobald S."/>
            <person name="Frisvad J.C."/>
            <person name="Larsen T.O."/>
            <person name="Kjaerboelling I."/>
            <person name="Rothschild-Mancinelli K."/>
            <person name="Lyhne E.K."/>
            <person name="Kogle M.E."/>
            <person name="Barry K."/>
            <person name="Clum A."/>
            <person name="Na H."/>
            <person name="Ledsgaard L."/>
            <person name="Lin J."/>
            <person name="Lipzen A."/>
            <person name="Kuo A."/>
            <person name="Riley R."/>
            <person name="Mondo S."/>
            <person name="Labutti K."/>
            <person name="Haridas S."/>
            <person name="Pangalinan J."/>
            <person name="Salamov A.A."/>
            <person name="Simmons B.A."/>
            <person name="Magnuson J.K."/>
            <person name="Chen J."/>
            <person name="Drula E."/>
            <person name="Henrissat B."/>
            <person name="Wiebenga A."/>
            <person name="Lubbers R.J."/>
            <person name="Gomes A.C."/>
            <person name="Makela M.R."/>
            <person name="Stajich J."/>
            <person name="Grigoriev I.V."/>
            <person name="Mortensen U.H."/>
            <person name="De Vries R.P."/>
            <person name="Baker S.E."/>
            <person name="Andersen M.R."/>
        </authorList>
    </citation>
    <scope>NUCLEOTIDE SEQUENCE [LARGE SCALE GENOMIC DNA]</scope>
    <source>
        <strain evidence="6 7">CBS 588.65</strain>
    </source>
</reference>
<dbReference type="PRINTS" id="PR00080">
    <property type="entry name" value="SDRFAMILY"/>
</dbReference>
<evidence type="ECO:0000313" key="6">
    <source>
        <dbReference type="EMBL" id="KAL2810282.1"/>
    </source>
</evidence>
<evidence type="ECO:0000313" key="7">
    <source>
        <dbReference type="Proteomes" id="UP001610334"/>
    </source>
</evidence>
<dbReference type="PANTHER" id="PTHR42760:SF37">
    <property type="entry name" value="CLAVALDEHYDE DEHYDROGENASE"/>
    <property type="match status" value="1"/>
</dbReference>
<keyword evidence="7" id="KW-1185">Reference proteome</keyword>
<evidence type="ECO:0000256" key="2">
    <source>
        <dbReference type="ARBA" id="ARBA00022857"/>
    </source>
</evidence>
<comment type="caution">
    <text evidence="6">The sequence shown here is derived from an EMBL/GenBank/DDBJ whole genome shotgun (WGS) entry which is preliminary data.</text>
</comment>
<sequence>MDMSRLTNWPAINALVPTTHNDTYPFISPATTNLSGKSVLITGASKGIGREIALSFSRAGCTKIAIAARSNLTTTAEGVIAAAAEAGRPKPHILECQADLTMEQDVAAVQAQIAHAFGGSLDILVNNAGRCEAVAPLNQSRPDDFWASWEINNKGTYLVTRQLLSLLLNSQTRTVINVSTAGAHMLTPGLSGYQTSKFALCRFTEFLAKDYEDAGLVAISLHPGGVLTDMTLETPKEWHSHLQDNPVLAGNTVVWLVKERREWLSGRFVSSTWDMQELEGRREDIVSRDLLKFRLTV</sequence>
<organism evidence="6 7">
    <name type="scientific">Aspergillus granulosus</name>
    <dbReference type="NCBI Taxonomy" id="176169"/>
    <lineage>
        <taxon>Eukaryota</taxon>
        <taxon>Fungi</taxon>
        <taxon>Dikarya</taxon>
        <taxon>Ascomycota</taxon>
        <taxon>Pezizomycotina</taxon>
        <taxon>Eurotiomycetes</taxon>
        <taxon>Eurotiomycetidae</taxon>
        <taxon>Eurotiales</taxon>
        <taxon>Aspergillaceae</taxon>
        <taxon>Aspergillus</taxon>
        <taxon>Aspergillus subgen. Nidulantes</taxon>
    </lineage>
</organism>
<protein>
    <submittedName>
        <fullName evidence="6">NAD(P)-binding protein</fullName>
    </submittedName>
</protein>
<comment type="similarity">
    <text evidence="1 4">Belongs to the short-chain dehydrogenases/reductases (SDR) family.</text>
</comment>
<evidence type="ECO:0000256" key="3">
    <source>
        <dbReference type="ARBA" id="ARBA00023002"/>
    </source>
</evidence>
<proteinExistence type="inferred from homology"/>
<dbReference type="SUPFAM" id="SSF51735">
    <property type="entry name" value="NAD(P)-binding Rossmann-fold domains"/>
    <property type="match status" value="1"/>
</dbReference>
<dbReference type="InterPro" id="IPR036291">
    <property type="entry name" value="NAD(P)-bd_dom_sf"/>
</dbReference>
<dbReference type="PANTHER" id="PTHR42760">
    <property type="entry name" value="SHORT-CHAIN DEHYDROGENASES/REDUCTASES FAMILY MEMBER"/>
    <property type="match status" value="1"/>
</dbReference>
<keyword evidence="3" id="KW-0560">Oxidoreductase</keyword>
<keyword evidence="2" id="KW-0521">NADP</keyword>
<dbReference type="Pfam" id="PF00106">
    <property type="entry name" value="adh_short"/>
    <property type="match status" value="1"/>
</dbReference>
<dbReference type="PRINTS" id="PR00081">
    <property type="entry name" value="GDHRDH"/>
</dbReference>
<name>A0ABR4H632_9EURO</name>
<evidence type="ECO:0000259" key="5">
    <source>
        <dbReference type="SMART" id="SM00822"/>
    </source>
</evidence>
<dbReference type="Proteomes" id="UP001610334">
    <property type="component" value="Unassembled WGS sequence"/>
</dbReference>
<evidence type="ECO:0000256" key="1">
    <source>
        <dbReference type="ARBA" id="ARBA00006484"/>
    </source>
</evidence>
<dbReference type="SMART" id="SM00822">
    <property type="entry name" value="PKS_KR"/>
    <property type="match status" value="1"/>
</dbReference>
<feature type="domain" description="Ketoreductase" evidence="5">
    <location>
        <begin position="37"/>
        <end position="230"/>
    </location>
</feature>
<evidence type="ECO:0000256" key="4">
    <source>
        <dbReference type="RuleBase" id="RU000363"/>
    </source>
</evidence>
<dbReference type="CDD" id="cd05233">
    <property type="entry name" value="SDR_c"/>
    <property type="match status" value="1"/>
</dbReference>
<gene>
    <name evidence="6" type="ORF">BJX63DRAFT_444806</name>
</gene>
<dbReference type="InterPro" id="IPR002347">
    <property type="entry name" value="SDR_fam"/>
</dbReference>
<accession>A0ABR4H632</accession>
<dbReference type="Gene3D" id="3.40.50.720">
    <property type="entry name" value="NAD(P)-binding Rossmann-like Domain"/>
    <property type="match status" value="1"/>
</dbReference>
<dbReference type="EMBL" id="JBFXLT010000074">
    <property type="protein sequence ID" value="KAL2810282.1"/>
    <property type="molecule type" value="Genomic_DNA"/>
</dbReference>